<sequence length="394" mass="44211">MSAMWNEGDPRRELPSHEVAMGRSPGAEVVVLDDRVIEAASRAQPGVTNINVTKSSRLHIGPKFVSVTQNIDNTEVVKGRILGLELVSPQNSKRLRCSIAVFVCWAFVVASGLTFFIFHFALAKQAIRLDLDLPLPRYLWDIAKSTTRAERLSCAAAIVVLAVCIILIVYFTVVSKKHANAVVDVAPHEWYITKKMWLAPKFINDEKTEFTPVKLIIIAHTVSPECNLFVNCAAEMVNLQNYFTTHYGYDLPYNFVIGNEGRVYEGRSWEIIGAHTSGYNRCSLGLAFIGDYREGLPSYSKVTSLQLQRAQMLLDKGVELGYIDKDYQVVGAKDLASSYSPGTNLYREIQKWPHYAHNNTFRGKTCEEIYNRALPHTTTSTPRTVEINETTTLL</sequence>
<feature type="transmembrane region" description="Helical" evidence="4">
    <location>
        <begin position="152"/>
        <end position="173"/>
    </location>
</feature>
<dbReference type="CDD" id="cd06583">
    <property type="entry name" value="PGRP"/>
    <property type="match status" value="1"/>
</dbReference>
<gene>
    <name evidence="8" type="primary">LOC118261817</name>
</gene>
<dbReference type="GO" id="GO:0008745">
    <property type="term" value="F:N-acetylmuramoyl-L-alanine amidase activity"/>
    <property type="evidence" value="ECO:0007669"/>
    <property type="project" value="InterPro"/>
</dbReference>
<dbReference type="AlphaFoldDB" id="A0A9R0EE81"/>
<dbReference type="GeneID" id="118261817"/>
<evidence type="ECO:0000256" key="3">
    <source>
        <dbReference type="ARBA" id="ARBA00022859"/>
    </source>
</evidence>
<dbReference type="RefSeq" id="XP_035428681.2">
    <property type="nucleotide sequence ID" value="XM_035572788.2"/>
</dbReference>
<feature type="domain" description="N-acetylmuramoyl-L-alanine amidase" evidence="5">
    <location>
        <begin position="203"/>
        <end position="342"/>
    </location>
</feature>
<dbReference type="GO" id="GO:0045087">
    <property type="term" value="P:innate immune response"/>
    <property type="evidence" value="ECO:0007669"/>
    <property type="project" value="UniProtKB-KW"/>
</dbReference>
<evidence type="ECO:0000256" key="2">
    <source>
        <dbReference type="ARBA" id="ARBA00022588"/>
    </source>
</evidence>
<dbReference type="InterPro" id="IPR006619">
    <property type="entry name" value="PGRP_domain_met/bac"/>
</dbReference>
<proteinExistence type="inferred from homology"/>
<dbReference type="Proteomes" id="UP000829999">
    <property type="component" value="Chromosome 25"/>
</dbReference>
<keyword evidence="4" id="KW-1133">Transmembrane helix</keyword>
<dbReference type="GO" id="GO:0008270">
    <property type="term" value="F:zinc ion binding"/>
    <property type="evidence" value="ECO:0007669"/>
    <property type="project" value="InterPro"/>
</dbReference>
<dbReference type="Pfam" id="PF01510">
    <property type="entry name" value="Amidase_2"/>
    <property type="match status" value="1"/>
</dbReference>
<dbReference type="SMART" id="SM00644">
    <property type="entry name" value="Ami_2"/>
    <property type="match status" value="1"/>
</dbReference>
<dbReference type="InterPro" id="IPR036505">
    <property type="entry name" value="Amidase/PGRP_sf"/>
</dbReference>
<keyword evidence="4" id="KW-0472">Membrane</keyword>
<organism evidence="7 8">
    <name type="scientific">Spodoptera frugiperda</name>
    <name type="common">Fall armyworm</name>
    <dbReference type="NCBI Taxonomy" id="7108"/>
    <lineage>
        <taxon>Eukaryota</taxon>
        <taxon>Metazoa</taxon>
        <taxon>Ecdysozoa</taxon>
        <taxon>Arthropoda</taxon>
        <taxon>Hexapoda</taxon>
        <taxon>Insecta</taxon>
        <taxon>Pterygota</taxon>
        <taxon>Neoptera</taxon>
        <taxon>Endopterygota</taxon>
        <taxon>Lepidoptera</taxon>
        <taxon>Glossata</taxon>
        <taxon>Ditrysia</taxon>
        <taxon>Noctuoidea</taxon>
        <taxon>Noctuidae</taxon>
        <taxon>Amphipyrinae</taxon>
        <taxon>Spodoptera</taxon>
    </lineage>
</organism>
<evidence type="ECO:0000313" key="7">
    <source>
        <dbReference type="Proteomes" id="UP000829999"/>
    </source>
</evidence>
<name>A0A9R0EE81_SPOFR</name>
<evidence type="ECO:0000313" key="8">
    <source>
        <dbReference type="RefSeq" id="XP_035428681.2"/>
    </source>
</evidence>
<feature type="transmembrane region" description="Helical" evidence="4">
    <location>
        <begin position="99"/>
        <end position="122"/>
    </location>
</feature>
<evidence type="ECO:0000256" key="4">
    <source>
        <dbReference type="SAM" id="Phobius"/>
    </source>
</evidence>
<accession>A0A9R0EE81</accession>
<keyword evidence="4" id="KW-0812">Transmembrane</keyword>
<keyword evidence="3" id="KW-0391">Immunity</keyword>
<reference evidence="8" key="1">
    <citation type="submission" date="2025-08" db="UniProtKB">
        <authorList>
            <consortium name="RefSeq"/>
        </authorList>
    </citation>
    <scope>IDENTIFICATION</scope>
    <source>
        <tissue evidence="8">Whole larval tissue</tissue>
    </source>
</reference>
<dbReference type="SMART" id="SM00701">
    <property type="entry name" value="PGRP"/>
    <property type="match status" value="1"/>
</dbReference>
<dbReference type="InterPro" id="IPR015510">
    <property type="entry name" value="PGRP"/>
</dbReference>
<dbReference type="Gene3D" id="3.40.80.10">
    <property type="entry name" value="Peptidoglycan recognition protein-like"/>
    <property type="match status" value="1"/>
</dbReference>
<dbReference type="OrthoDB" id="10001926at2759"/>
<keyword evidence="2" id="KW-0399">Innate immunity</keyword>
<dbReference type="SUPFAM" id="SSF55846">
    <property type="entry name" value="N-acetylmuramoyl-L-alanine amidase-like"/>
    <property type="match status" value="1"/>
</dbReference>
<feature type="domain" description="Peptidoglycan recognition protein family" evidence="6">
    <location>
        <begin position="192"/>
        <end position="336"/>
    </location>
</feature>
<keyword evidence="7" id="KW-1185">Reference proteome</keyword>
<protein>
    <submittedName>
        <fullName evidence="8">Uncharacterized protein LOC118261817 isoform X1</fullName>
    </submittedName>
</protein>
<dbReference type="PANTHER" id="PTHR11022:SF74">
    <property type="entry name" value="PEPTIDOGLYCAN-RECOGNITION PROTEIN SA"/>
    <property type="match status" value="1"/>
</dbReference>
<comment type="similarity">
    <text evidence="1">Belongs to the N-acetylmuramoyl-L-alanine amidase 2 family.</text>
</comment>
<dbReference type="InterPro" id="IPR002502">
    <property type="entry name" value="Amidase_domain"/>
</dbReference>
<evidence type="ECO:0000259" key="5">
    <source>
        <dbReference type="SMART" id="SM00644"/>
    </source>
</evidence>
<evidence type="ECO:0000259" key="6">
    <source>
        <dbReference type="SMART" id="SM00701"/>
    </source>
</evidence>
<dbReference type="GO" id="GO:0009253">
    <property type="term" value="P:peptidoglycan catabolic process"/>
    <property type="evidence" value="ECO:0007669"/>
    <property type="project" value="InterPro"/>
</dbReference>
<evidence type="ECO:0000256" key="1">
    <source>
        <dbReference type="ARBA" id="ARBA00007553"/>
    </source>
</evidence>
<dbReference type="PANTHER" id="PTHR11022">
    <property type="entry name" value="PEPTIDOGLYCAN RECOGNITION PROTEIN"/>
    <property type="match status" value="1"/>
</dbReference>